<evidence type="ECO:0000256" key="2">
    <source>
        <dbReference type="SAM" id="SignalP"/>
    </source>
</evidence>
<feature type="chain" id="PRO_5006059037" evidence="2">
    <location>
        <begin position="23"/>
        <end position="92"/>
    </location>
</feature>
<evidence type="ECO:0000256" key="1">
    <source>
        <dbReference type="SAM" id="MobiDB-lite"/>
    </source>
</evidence>
<evidence type="ECO:0000313" key="4">
    <source>
        <dbReference type="Proteomes" id="UP000054928"/>
    </source>
</evidence>
<dbReference type="Proteomes" id="UP000054928">
    <property type="component" value="Unassembled WGS sequence"/>
</dbReference>
<accession>A0A0P1AYD0</accession>
<keyword evidence="4" id="KW-1185">Reference proteome</keyword>
<organism evidence="3 4">
    <name type="scientific">Plasmopara halstedii</name>
    <name type="common">Downy mildew of sunflower</name>
    <dbReference type="NCBI Taxonomy" id="4781"/>
    <lineage>
        <taxon>Eukaryota</taxon>
        <taxon>Sar</taxon>
        <taxon>Stramenopiles</taxon>
        <taxon>Oomycota</taxon>
        <taxon>Peronosporomycetes</taxon>
        <taxon>Peronosporales</taxon>
        <taxon>Peronosporaceae</taxon>
        <taxon>Plasmopara</taxon>
    </lineage>
</organism>
<keyword evidence="2" id="KW-0732">Signal</keyword>
<protein>
    <submittedName>
        <fullName evidence="3">RxLR-like protein</fullName>
    </submittedName>
</protein>
<proteinExistence type="predicted"/>
<evidence type="ECO:0000313" key="3">
    <source>
        <dbReference type="EMBL" id="CEG46133.1"/>
    </source>
</evidence>
<reference evidence="4" key="1">
    <citation type="submission" date="2014-09" db="EMBL/GenBank/DDBJ databases">
        <authorList>
            <person name="Sharma Rahul"/>
            <person name="Thines Marco"/>
        </authorList>
    </citation>
    <scope>NUCLEOTIDE SEQUENCE [LARGE SCALE GENOMIC DNA]</scope>
</reference>
<dbReference type="GeneID" id="36397608"/>
<dbReference type="EMBL" id="CCYD01002047">
    <property type="protein sequence ID" value="CEG46133.1"/>
    <property type="molecule type" value="Genomic_DNA"/>
</dbReference>
<feature type="region of interest" description="Disordered" evidence="1">
    <location>
        <begin position="72"/>
        <end position="92"/>
    </location>
</feature>
<dbReference type="AlphaFoldDB" id="A0A0P1AYD0"/>
<feature type="signal peptide" evidence="2">
    <location>
        <begin position="1"/>
        <end position="22"/>
    </location>
</feature>
<sequence>MNAMHAIICCVIAMLLFDVVVAINVYVVSKATPAISAKNRDNDLNRVKMATRRRLRGQILATQKETLQDEERFDLDIKSGEDPGASFPFSRP</sequence>
<feature type="compositionally biased region" description="Basic and acidic residues" evidence="1">
    <location>
        <begin position="72"/>
        <end position="81"/>
    </location>
</feature>
<name>A0A0P1AYD0_PLAHL</name>
<dbReference type="RefSeq" id="XP_024582502.1">
    <property type="nucleotide sequence ID" value="XM_024716955.1"/>
</dbReference>